<dbReference type="InterPro" id="IPR005238">
    <property type="entry name" value="ComB-like"/>
</dbReference>
<organism evidence="9 10">
    <name type="scientific">Paenibacillus enshidis</name>
    <dbReference type="NCBI Taxonomy" id="1458439"/>
    <lineage>
        <taxon>Bacteria</taxon>
        <taxon>Bacillati</taxon>
        <taxon>Bacillota</taxon>
        <taxon>Bacilli</taxon>
        <taxon>Bacillales</taxon>
        <taxon>Paenibacillaceae</taxon>
        <taxon>Paenibacillus</taxon>
    </lineage>
</organism>
<evidence type="ECO:0000256" key="1">
    <source>
        <dbReference type="ARBA" id="ARBA00001946"/>
    </source>
</evidence>
<gene>
    <name evidence="8" type="primary">comB</name>
    <name evidence="9" type="ORF">ACE41H_16590</name>
</gene>
<dbReference type="InterPro" id="IPR036702">
    <property type="entry name" value="ComB-like_sf"/>
</dbReference>
<dbReference type="HAMAP" id="MF_00490">
    <property type="entry name" value="ComB"/>
    <property type="match status" value="1"/>
</dbReference>
<accession>A0ABV5AVY8</accession>
<evidence type="ECO:0000256" key="3">
    <source>
        <dbReference type="ARBA" id="ARBA00012953"/>
    </source>
</evidence>
<evidence type="ECO:0000256" key="8">
    <source>
        <dbReference type="HAMAP-Rule" id="MF_00490"/>
    </source>
</evidence>
<proteinExistence type="inferred from homology"/>
<reference evidence="9 10" key="1">
    <citation type="submission" date="2024-09" db="EMBL/GenBank/DDBJ databases">
        <title>Paenibacillus zeirhizospherea sp. nov., isolated from surface of the maize (Zea mays) roots in a horticulture field, Hungary.</title>
        <authorList>
            <person name="Marton D."/>
            <person name="Farkas M."/>
            <person name="Bedics A."/>
            <person name="Toth E."/>
            <person name="Tancsics A."/>
            <person name="Boka K."/>
            <person name="Maroti G."/>
            <person name="Kriszt B."/>
            <person name="Cserhati M."/>
        </authorList>
    </citation>
    <scope>NUCLEOTIDE SEQUENCE [LARGE SCALE GENOMIC DNA]</scope>
    <source>
        <strain evidence="9 10">KCTC 33519</strain>
    </source>
</reference>
<name>A0ABV5AVY8_9BACL</name>
<dbReference type="EC" id="3.1.3.71" evidence="3 8"/>
<dbReference type="PANTHER" id="PTHR37311">
    <property type="entry name" value="2-PHOSPHOSULFOLACTATE PHOSPHATASE-RELATED"/>
    <property type="match status" value="1"/>
</dbReference>
<keyword evidence="5 8" id="KW-0378">Hydrolase</keyword>
<comment type="cofactor">
    <cofactor evidence="1 8">
        <name>Mg(2+)</name>
        <dbReference type="ChEBI" id="CHEBI:18420"/>
    </cofactor>
</comment>
<dbReference type="PANTHER" id="PTHR37311:SF1">
    <property type="entry name" value="2-PHOSPHOSULFOLACTATE PHOSPHATASE-RELATED"/>
    <property type="match status" value="1"/>
</dbReference>
<evidence type="ECO:0000256" key="6">
    <source>
        <dbReference type="ARBA" id="ARBA00022842"/>
    </source>
</evidence>
<evidence type="ECO:0000313" key="10">
    <source>
        <dbReference type="Proteomes" id="UP001580346"/>
    </source>
</evidence>
<dbReference type="Gene3D" id="3.90.1560.10">
    <property type="entry name" value="ComB-like"/>
    <property type="match status" value="1"/>
</dbReference>
<dbReference type="SUPFAM" id="SSF142823">
    <property type="entry name" value="ComB-like"/>
    <property type="match status" value="1"/>
</dbReference>
<comment type="similarity">
    <text evidence="2 8">Belongs to the ComB family.</text>
</comment>
<keyword evidence="10" id="KW-1185">Reference proteome</keyword>
<evidence type="ECO:0000256" key="4">
    <source>
        <dbReference type="ARBA" id="ARBA00021948"/>
    </source>
</evidence>
<dbReference type="Pfam" id="PF04029">
    <property type="entry name" value="2-ph_phosp"/>
    <property type="match status" value="1"/>
</dbReference>
<comment type="caution">
    <text evidence="9">The sequence shown here is derived from an EMBL/GenBank/DDBJ whole genome shotgun (WGS) entry which is preliminary data.</text>
</comment>
<evidence type="ECO:0000313" key="9">
    <source>
        <dbReference type="EMBL" id="MFB5268382.1"/>
    </source>
</evidence>
<evidence type="ECO:0000256" key="2">
    <source>
        <dbReference type="ARBA" id="ARBA00009997"/>
    </source>
</evidence>
<dbReference type="Proteomes" id="UP001580346">
    <property type="component" value="Unassembled WGS sequence"/>
</dbReference>
<evidence type="ECO:0000256" key="5">
    <source>
        <dbReference type="ARBA" id="ARBA00022801"/>
    </source>
</evidence>
<comment type="catalytic activity">
    <reaction evidence="7 8">
        <text>(2R)-O-phospho-3-sulfolactate + H2O = (2R)-3-sulfolactate + phosphate</text>
        <dbReference type="Rhea" id="RHEA:23416"/>
        <dbReference type="ChEBI" id="CHEBI:15377"/>
        <dbReference type="ChEBI" id="CHEBI:15597"/>
        <dbReference type="ChEBI" id="CHEBI:43474"/>
        <dbReference type="ChEBI" id="CHEBI:58738"/>
        <dbReference type="EC" id="3.1.3.71"/>
    </reaction>
</comment>
<dbReference type="RefSeq" id="WP_375356579.1">
    <property type="nucleotide sequence ID" value="NZ_JBHHMI010000015.1"/>
</dbReference>
<evidence type="ECO:0000256" key="7">
    <source>
        <dbReference type="ARBA" id="ARBA00033711"/>
    </source>
</evidence>
<dbReference type="EMBL" id="JBHHMI010000015">
    <property type="protein sequence ID" value="MFB5268382.1"/>
    <property type="molecule type" value="Genomic_DNA"/>
</dbReference>
<sequence>MRIDVIGSVNEVIAEEAANKCVVVIDVLRATSTIVTALANGADCVVPVETVPQARQWKQPDVWLGGERYCRKIAGFDAGNSPEEYTGQAVRGKRVVLTTSNGTRAFFKAHRAACILAGSFLNLSACAEAVKSIGRNTMIICAGSKDRFALEDGLCAGCMIEELHKTLGEDLELNDFGKMLQFASRHIKTELVQLIQDCSGSQRLRQLGFDQDIAYCTRVDLYSVVPALDQDHIIRPLTAARFAS</sequence>
<keyword evidence="6 8" id="KW-0460">Magnesium</keyword>
<protein>
    <recommendedName>
        <fullName evidence="4 8">Probable 2-phosphosulfolactate phosphatase</fullName>
        <ecNumber evidence="3 8">3.1.3.71</ecNumber>
    </recommendedName>
</protein>